<dbReference type="InterPro" id="IPR009006">
    <property type="entry name" value="Ala_racemase/Decarboxylase_C"/>
</dbReference>
<protein>
    <recommendedName>
        <fullName evidence="4">Alanine racemase</fullName>
        <ecNumber evidence="4">5.1.1.1</ecNumber>
    </recommendedName>
</protein>
<evidence type="ECO:0000259" key="7">
    <source>
        <dbReference type="SMART" id="SM01005"/>
    </source>
</evidence>
<dbReference type="SMART" id="SM01005">
    <property type="entry name" value="Ala_racemase_C"/>
    <property type="match status" value="1"/>
</dbReference>
<dbReference type="EMBL" id="MFTJ01000009">
    <property type="protein sequence ID" value="OGI66529.1"/>
    <property type="molecule type" value="Genomic_DNA"/>
</dbReference>
<dbReference type="AlphaFoldDB" id="A0A1F6VAE4"/>
<dbReference type="CDD" id="cd00430">
    <property type="entry name" value="PLPDE_III_AR"/>
    <property type="match status" value="1"/>
</dbReference>
<dbReference type="EC" id="5.1.1.1" evidence="4"/>
<dbReference type="InterPro" id="IPR029066">
    <property type="entry name" value="PLP-binding_barrel"/>
</dbReference>
<evidence type="ECO:0000313" key="8">
    <source>
        <dbReference type="EMBL" id="OGI66529.1"/>
    </source>
</evidence>
<dbReference type="Pfam" id="PF01168">
    <property type="entry name" value="Ala_racemase_N"/>
    <property type="match status" value="1"/>
</dbReference>
<comment type="pathway">
    <text evidence="4">Amino-acid biosynthesis; D-alanine biosynthesis; D-alanine from L-alanine: step 1/1.</text>
</comment>
<dbReference type="Gene3D" id="3.20.20.10">
    <property type="entry name" value="Alanine racemase"/>
    <property type="match status" value="1"/>
</dbReference>
<reference evidence="8 9" key="1">
    <citation type="journal article" date="2016" name="Nat. Commun.">
        <title>Thousands of microbial genomes shed light on interconnected biogeochemical processes in an aquifer system.</title>
        <authorList>
            <person name="Anantharaman K."/>
            <person name="Brown C.T."/>
            <person name="Hug L.A."/>
            <person name="Sharon I."/>
            <person name="Castelle C.J."/>
            <person name="Probst A.J."/>
            <person name="Thomas B.C."/>
            <person name="Singh A."/>
            <person name="Wilkins M.J."/>
            <person name="Karaoz U."/>
            <person name="Brodie E.L."/>
            <person name="Williams K.H."/>
            <person name="Hubbard S.S."/>
            <person name="Banfield J.F."/>
        </authorList>
    </citation>
    <scope>NUCLEOTIDE SEQUENCE [LARGE SCALE GENOMIC DNA]</scope>
</reference>
<gene>
    <name evidence="8" type="ORF">A2642_02690</name>
</gene>
<dbReference type="SUPFAM" id="SSF51419">
    <property type="entry name" value="PLP-binding barrel"/>
    <property type="match status" value="1"/>
</dbReference>
<dbReference type="Pfam" id="PF00842">
    <property type="entry name" value="Ala_racemase_C"/>
    <property type="match status" value="1"/>
</dbReference>
<accession>A0A1F6VAE4</accession>
<dbReference type="PROSITE" id="PS00395">
    <property type="entry name" value="ALANINE_RACEMASE"/>
    <property type="match status" value="1"/>
</dbReference>
<comment type="cofactor">
    <cofactor evidence="1 4 5">
        <name>pyridoxal 5'-phosphate</name>
        <dbReference type="ChEBI" id="CHEBI:597326"/>
    </cofactor>
</comment>
<proteinExistence type="inferred from homology"/>
<dbReference type="GO" id="GO:0005829">
    <property type="term" value="C:cytosol"/>
    <property type="evidence" value="ECO:0007669"/>
    <property type="project" value="TreeGrafter"/>
</dbReference>
<dbReference type="UniPathway" id="UPA00042">
    <property type="reaction ID" value="UER00497"/>
</dbReference>
<feature type="active site" description="Proton acceptor; specific for L-alanine" evidence="4">
    <location>
        <position position="278"/>
    </location>
</feature>
<evidence type="ECO:0000256" key="2">
    <source>
        <dbReference type="ARBA" id="ARBA00022898"/>
    </source>
</evidence>
<dbReference type="NCBIfam" id="TIGR00492">
    <property type="entry name" value="alr"/>
    <property type="match status" value="1"/>
</dbReference>
<evidence type="ECO:0000256" key="5">
    <source>
        <dbReference type="PIRSR" id="PIRSR600821-50"/>
    </source>
</evidence>
<evidence type="ECO:0000256" key="4">
    <source>
        <dbReference type="HAMAP-Rule" id="MF_01201"/>
    </source>
</evidence>
<dbReference type="InterPro" id="IPR001608">
    <property type="entry name" value="Ala_racemase_N"/>
</dbReference>
<dbReference type="SUPFAM" id="SSF50621">
    <property type="entry name" value="Alanine racemase C-terminal domain-like"/>
    <property type="match status" value="1"/>
</dbReference>
<comment type="caution">
    <text evidence="8">The sequence shown here is derived from an EMBL/GenBank/DDBJ whole genome shotgun (WGS) entry which is preliminary data.</text>
</comment>
<evidence type="ECO:0000256" key="1">
    <source>
        <dbReference type="ARBA" id="ARBA00001933"/>
    </source>
</evidence>
<dbReference type="PRINTS" id="PR00992">
    <property type="entry name" value="ALARACEMASE"/>
</dbReference>
<keyword evidence="3 4" id="KW-0413">Isomerase</keyword>
<dbReference type="InterPro" id="IPR000821">
    <property type="entry name" value="Ala_racemase"/>
</dbReference>
<dbReference type="PANTHER" id="PTHR30511">
    <property type="entry name" value="ALANINE RACEMASE"/>
    <property type="match status" value="1"/>
</dbReference>
<dbReference type="InterPro" id="IPR020622">
    <property type="entry name" value="Ala_racemase_pyridoxalP-BS"/>
</dbReference>
<dbReference type="Proteomes" id="UP000178700">
    <property type="component" value="Unassembled WGS sequence"/>
</dbReference>
<feature type="binding site" evidence="4 6">
    <location>
        <position position="134"/>
    </location>
    <ligand>
        <name>substrate</name>
    </ligand>
</feature>
<feature type="modified residue" description="N6-(pyridoxal phosphate)lysine" evidence="4 5">
    <location>
        <position position="38"/>
    </location>
</feature>
<evidence type="ECO:0000256" key="3">
    <source>
        <dbReference type="ARBA" id="ARBA00023235"/>
    </source>
</evidence>
<dbReference type="GO" id="GO:0030170">
    <property type="term" value="F:pyridoxal phosphate binding"/>
    <property type="evidence" value="ECO:0007669"/>
    <property type="project" value="UniProtKB-UniRule"/>
</dbReference>
<evidence type="ECO:0000313" key="9">
    <source>
        <dbReference type="Proteomes" id="UP000178700"/>
    </source>
</evidence>
<evidence type="ECO:0000256" key="6">
    <source>
        <dbReference type="PIRSR" id="PIRSR600821-52"/>
    </source>
</evidence>
<dbReference type="GO" id="GO:0008784">
    <property type="term" value="F:alanine racemase activity"/>
    <property type="evidence" value="ECO:0007669"/>
    <property type="project" value="UniProtKB-UniRule"/>
</dbReference>
<keyword evidence="2 4" id="KW-0663">Pyridoxal phosphate</keyword>
<comment type="similarity">
    <text evidence="4">Belongs to the alanine racemase family.</text>
</comment>
<comment type="catalytic activity">
    <reaction evidence="4">
        <text>L-alanine = D-alanine</text>
        <dbReference type="Rhea" id="RHEA:20249"/>
        <dbReference type="ChEBI" id="CHEBI:57416"/>
        <dbReference type="ChEBI" id="CHEBI:57972"/>
        <dbReference type="EC" id="5.1.1.1"/>
    </reaction>
</comment>
<dbReference type="GO" id="GO:0030632">
    <property type="term" value="P:D-alanine biosynthetic process"/>
    <property type="evidence" value="ECO:0007669"/>
    <property type="project" value="UniProtKB-UniRule"/>
</dbReference>
<feature type="active site" description="Proton acceptor; specific for D-alanine" evidence="4">
    <location>
        <position position="38"/>
    </location>
</feature>
<sequence length="385" mass="43123">MNKKPLSFVELSAANLIYNTKQFKNLANIGTKFSVAIKGNAYGHGQNEVAKILEPYMDYFQVDDLEELESLRQVSKKKTLVLGYVQLADLPQAIKLGCILSIFSIKELKEVNAISKELKIKQEIHIPVDAYLGREGFLLGDLGGFLKEVRRCRYIKATGIYAHFANMEDISNFIHARKQIREYNKALKLAAALGFKKLQTHISATSGILAYENCLPVGMKKKGINPLVRLGIGIYGLWPSKHLKFIYKDSQFKLKPVLAWKTRVAQVKILPKGFTVGYGLTYVTKKRMKVAVIPQGYADGIDRGLSNRGQVLIGGTRCKIIGRVSMNKFTADVSHLSNVKAEDEVVIIGTQHRKQITAEEIARKLNTINYEIVTRISSLLPRVVV</sequence>
<dbReference type="PANTHER" id="PTHR30511:SF0">
    <property type="entry name" value="ALANINE RACEMASE, CATABOLIC-RELATED"/>
    <property type="match status" value="1"/>
</dbReference>
<feature type="domain" description="Alanine racemase C-terminal" evidence="7">
    <location>
        <begin position="257"/>
        <end position="385"/>
    </location>
</feature>
<comment type="function">
    <text evidence="4">Catalyzes the interconversion of L-alanine and D-alanine. May also act on other amino acids.</text>
</comment>
<organism evidence="8 9">
    <name type="scientific">Candidatus Nomurabacteria bacterium RIFCSPHIGHO2_01_FULL_39_10</name>
    <dbReference type="NCBI Taxonomy" id="1801733"/>
    <lineage>
        <taxon>Bacteria</taxon>
        <taxon>Candidatus Nomuraibacteriota</taxon>
    </lineage>
</organism>
<feature type="binding site" evidence="4 6">
    <location>
        <position position="326"/>
    </location>
    <ligand>
        <name>substrate</name>
    </ligand>
</feature>
<dbReference type="HAMAP" id="MF_01201">
    <property type="entry name" value="Ala_racemase"/>
    <property type="match status" value="1"/>
</dbReference>
<dbReference type="InterPro" id="IPR011079">
    <property type="entry name" value="Ala_racemase_C"/>
</dbReference>
<name>A0A1F6VAE4_9BACT</name>
<dbReference type="Gene3D" id="2.40.37.10">
    <property type="entry name" value="Lyase, Ornithine Decarboxylase, Chain A, domain 1"/>
    <property type="match status" value="1"/>
</dbReference>